<dbReference type="Proteomes" id="UP000196778">
    <property type="component" value="Unassembled WGS sequence"/>
</dbReference>
<dbReference type="EMBL" id="FUKR01000053">
    <property type="protein sequence ID" value="SJN35380.1"/>
    <property type="molecule type" value="Genomic_DNA"/>
</dbReference>
<reference evidence="3" key="1">
    <citation type="submission" date="2017-02" db="EMBL/GenBank/DDBJ databases">
        <authorList>
            <person name="Dridi B."/>
        </authorList>
    </citation>
    <scope>NUCLEOTIDE SEQUENCE [LARGE SCALE GENOMIC DNA]</scope>
    <source>
        <strain evidence="3">EB411</strain>
    </source>
</reference>
<dbReference type="RefSeq" id="WP_087137471.1">
    <property type="nucleotide sequence ID" value="NZ_FUKR01000053.1"/>
</dbReference>
<dbReference type="AlphaFoldDB" id="A0A1R4JTF8"/>
<organism evidence="2 3">
    <name type="scientific">Mycetocola reblochoni REB411</name>
    <dbReference type="NCBI Taxonomy" id="1255698"/>
    <lineage>
        <taxon>Bacteria</taxon>
        <taxon>Bacillati</taxon>
        <taxon>Actinomycetota</taxon>
        <taxon>Actinomycetes</taxon>
        <taxon>Micrococcales</taxon>
        <taxon>Microbacteriaceae</taxon>
        <taxon>Mycetocola</taxon>
    </lineage>
</organism>
<feature type="transmembrane region" description="Helical" evidence="1">
    <location>
        <begin position="74"/>
        <end position="95"/>
    </location>
</feature>
<evidence type="ECO:0000313" key="2">
    <source>
        <dbReference type="EMBL" id="SJN35380.1"/>
    </source>
</evidence>
<proteinExistence type="predicted"/>
<keyword evidence="3" id="KW-1185">Reference proteome</keyword>
<keyword evidence="1" id="KW-0812">Transmembrane</keyword>
<accession>A0A1R4JTF8</accession>
<name>A0A1R4JTF8_9MICO</name>
<feature type="transmembrane region" description="Helical" evidence="1">
    <location>
        <begin position="12"/>
        <end position="33"/>
    </location>
</feature>
<gene>
    <name evidence="2" type="ORF">FM119_09405</name>
</gene>
<keyword evidence="1" id="KW-1133">Transmembrane helix</keyword>
<evidence type="ECO:0000256" key="1">
    <source>
        <dbReference type="SAM" id="Phobius"/>
    </source>
</evidence>
<keyword evidence="1" id="KW-0472">Membrane</keyword>
<sequence length="154" mass="16026">MSSTPVFRTIVRAGLLLALAIAVVGGVVGWLVVGSTGLVGALLGAVVAAVLVTMTAASILFANRFQDTPGYVTTFFAIVLGGWVLKFVIFIVLVLTLSGQPWLDRTVFLLCIIAGVLVSLILDVVIVSRARIGNVSDVELPGQTTGRDEGNSIS</sequence>
<evidence type="ECO:0000313" key="3">
    <source>
        <dbReference type="Proteomes" id="UP000196778"/>
    </source>
</evidence>
<protein>
    <submittedName>
        <fullName evidence="2">ATP synthase protein I2</fullName>
    </submittedName>
</protein>
<feature type="transmembrane region" description="Helical" evidence="1">
    <location>
        <begin position="107"/>
        <end position="127"/>
    </location>
</feature>
<feature type="transmembrane region" description="Helical" evidence="1">
    <location>
        <begin position="39"/>
        <end position="62"/>
    </location>
</feature>